<protein>
    <submittedName>
        <fullName evidence="2">Glycosyl transferase, family 2</fullName>
    </submittedName>
</protein>
<proteinExistence type="predicted"/>
<dbReference type="EMBL" id="UOFE01000024">
    <property type="protein sequence ID" value="VAW52096.1"/>
    <property type="molecule type" value="Genomic_DNA"/>
</dbReference>
<gene>
    <name evidence="2" type="ORF">MNBD_GAMMA05-628</name>
</gene>
<dbReference type="SUPFAM" id="SSF53448">
    <property type="entry name" value="Nucleotide-diphospho-sugar transferases"/>
    <property type="match status" value="1"/>
</dbReference>
<feature type="domain" description="Glycosyltransferase 2-like" evidence="1">
    <location>
        <begin position="16"/>
        <end position="172"/>
    </location>
</feature>
<name>A0A3B0X5T0_9ZZZZ</name>
<organism evidence="2">
    <name type="scientific">hydrothermal vent metagenome</name>
    <dbReference type="NCBI Taxonomy" id="652676"/>
    <lineage>
        <taxon>unclassified sequences</taxon>
        <taxon>metagenomes</taxon>
        <taxon>ecological metagenomes</taxon>
    </lineage>
</organism>
<dbReference type="Pfam" id="PF00535">
    <property type="entry name" value="Glycos_transf_2"/>
    <property type="match status" value="1"/>
</dbReference>
<dbReference type="InterPro" id="IPR001173">
    <property type="entry name" value="Glyco_trans_2-like"/>
</dbReference>
<dbReference type="CDD" id="cd06433">
    <property type="entry name" value="GT_2_WfgS_like"/>
    <property type="match status" value="1"/>
</dbReference>
<dbReference type="GO" id="GO:0016758">
    <property type="term" value="F:hexosyltransferase activity"/>
    <property type="evidence" value="ECO:0007669"/>
    <property type="project" value="UniProtKB-ARBA"/>
</dbReference>
<accession>A0A3B0X5T0</accession>
<dbReference type="Gene3D" id="3.90.550.10">
    <property type="entry name" value="Spore Coat Polysaccharide Biosynthesis Protein SpsA, Chain A"/>
    <property type="match status" value="1"/>
</dbReference>
<sequence length="281" mass="32740">MTAYSDTKNEFNPKVSIITPSYNQGKFIKRTIESVLSQSYSNIEYIVMDGGSTDETVNILKSYGEKIIWVSEKDNGQTDAINKGIKVSTGDIIAYLNSDDVYLPNTISKIVNEFNEYKDVDFLYGDFWGIDKNDKILSKVKTIPFDNNILIYDANFICQPASFYRKRLFDTIGIFDDSLHFLMDYEFFLRAAKRRCKIQLYPDYLSAIRFHDDCKTLSDGVHPWEKEKVKIKQAYIRKKANHPSALKILSLIYRFKRYFLLLLRGRLDVANLKLAYKLRKI</sequence>
<dbReference type="AlphaFoldDB" id="A0A3B0X5T0"/>
<reference evidence="2" key="1">
    <citation type="submission" date="2018-06" db="EMBL/GenBank/DDBJ databases">
        <authorList>
            <person name="Zhirakovskaya E."/>
        </authorList>
    </citation>
    <scope>NUCLEOTIDE SEQUENCE</scope>
</reference>
<keyword evidence="2" id="KW-0808">Transferase</keyword>
<dbReference type="PANTHER" id="PTHR22916:SF3">
    <property type="entry name" value="UDP-GLCNAC:BETAGAL BETA-1,3-N-ACETYLGLUCOSAMINYLTRANSFERASE-LIKE PROTEIN 1"/>
    <property type="match status" value="1"/>
</dbReference>
<evidence type="ECO:0000259" key="1">
    <source>
        <dbReference type="Pfam" id="PF00535"/>
    </source>
</evidence>
<evidence type="ECO:0000313" key="2">
    <source>
        <dbReference type="EMBL" id="VAW52096.1"/>
    </source>
</evidence>
<dbReference type="InterPro" id="IPR029044">
    <property type="entry name" value="Nucleotide-diphossugar_trans"/>
</dbReference>
<dbReference type="PANTHER" id="PTHR22916">
    <property type="entry name" value="GLYCOSYLTRANSFERASE"/>
    <property type="match status" value="1"/>
</dbReference>